<dbReference type="InterPro" id="IPR015943">
    <property type="entry name" value="WD40/YVTN_repeat-like_dom_sf"/>
</dbReference>
<dbReference type="GO" id="GO:0005770">
    <property type="term" value="C:late endosome"/>
    <property type="evidence" value="ECO:0007669"/>
    <property type="project" value="TreeGrafter"/>
</dbReference>
<keyword evidence="7" id="KW-0418">Kinase</keyword>
<dbReference type="SUPFAM" id="SSF50978">
    <property type="entry name" value="WD40 repeat-like"/>
    <property type="match status" value="1"/>
</dbReference>
<reference evidence="13" key="1">
    <citation type="journal article" date="2018" name="Nat. Microbiol.">
        <title>Leveraging single-cell genomics to expand the fungal tree of life.</title>
        <authorList>
            <person name="Ahrendt S.R."/>
            <person name="Quandt C.A."/>
            <person name="Ciobanu D."/>
            <person name="Clum A."/>
            <person name="Salamov A."/>
            <person name="Andreopoulos B."/>
            <person name="Cheng J.F."/>
            <person name="Woyke T."/>
            <person name="Pelin A."/>
            <person name="Henrissat B."/>
            <person name="Reynolds N.K."/>
            <person name="Benny G.L."/>
            <person name="Smith M.E."/>
            <person name="James T.Y."/>
            <person name="Grigoriev I.V."/>
        </authorList>
    </citation>
    <scope>NUCLEOTIDE SEQUENCE [LARGE SCALE GENOMIC DNA]</scope>
</reference>
<keyword evidence="13" id="KW-1185">Reference proteome</keyword>
<keyword evidence="5" id="KW-0677">Repeat</keyword>
<dbReference type="InterPro" id="IPR011009">
    <property type="entry name" value="Kinase-like_dom_sf"/>
</dbReference>
<evidence type="ECO:0000313" key="12">
    <source>
        <dbReference type="EMBL" id="RKO92149.1"/>
    </source>
</evidence>
<keyword evidence="2" id="KW-0723">Serine/threonine-protein kinase</keyword>
<dbReference type="PANTHER" id="PTHR17583:SF0">
    <property type="entry name" value="PHOSPHOINOSITIDE 3-KINASE REGULATORY SUBUNIT 4"/>
    <property type="match status" value="1"/>
</dbReference>
<name>A0A4P9WH56_9FUNG</name>
<feature type="region of interest" description="Disordered" evidence="10">
    <location>
        <begin position="1418"/>
        <end position="1466"/>
    </location>
</feature>
<dbReference type="Pfam" id="PF00069">
    <property type="entry name" value="Pkinase"/>
    <property type="match status" value="1"/>
</dbReference>
<proteinExistence type="predicted"/>
<evidence type="ECO:0000256" key="9">
    <source>
        <dbReference type="PROSITE-ProRule" id="PRU00221"/>
    </source>
</evidence>
<evidence type="ECO:0000256" key="4">
    <source>
        <dbReference type="ARBA" id="ARBA00022679"/>
    </source>
</evidence>
<evidence type="ECO:0000259" key="11">
    <source>
        <dbReference type="PROSITE" id="PS50011"/>
    </source>
</evidence>
<dbReference type="SMART" id="SM00320">
    <property type="entry name" value="WD40"/>
    <property type="match status" value="5"/>
</dbReference>
<dbReference type="Gene3D" id="2.130.10.10">
    <property type="entry name" value="YVTN repeat-like/Quinoprotein amine dehydrogenase"/>
    <property type="match status" value="2"/>
</dbReference>
<evidence type="ECO:0000256" key="1">
    <source>
        <dbReference type="ARBA" id="ARBA00012513"/>
    </source>
</evidence>
<dbReference type="GO" id="GO:0045324">
    <property type="term" value="P:late endosome to vacuole transport"/>
    <property type="evidence" value="ECO:0007669"/>
    <property type="project" value="InterPro"/>
</dbReference>
<dbReference type="GO" id="GO:0016236">
    <property type="term" value="P:macroautophagy"/>
    <property type="evidence" value="ECO:0007669"/>
    <property type="project" value="InterPro"/>
</dbReference>
<feature type="domain" description="Protein kinase" evidence="11">
    <location>
        <begin position="26"/>
        <end position="308"/>
    </location>
</feature>
<evidence type="ECO:0000313" key="13">
    <source>
        <dbReference type="Proteomes" id="UP000269721"/>
    </source>
</evidence>
<dbReference type="Pfam" id="PF22956">
    <property type="entry name" value="VPS15-like_hel"/>
    <property type="match status" value="1"/>
</dbReference>
<dbReference type="InterPro" id="IPR008271">
    <property type="entry name" value="Ser/Thr_kinase_AS"/>
</dbReference>
<dbReference type="SUPFAM" id="SSF56112">
    <property type="entry name" value="Protein kinase-like (PK-like)"/>
    <property type="match status" value="1"/>
</dbReference>
<gene>
    <name evidence="12" type="ORF">BDK51DRAFT_20317</name>
</gene>
<keyword evidence="3 9" id="KW-0853">WD repeat</keyword>
<keyword evidence="8" id="KW-0067">ATP-binding</keyword>
<keyword evidence="4" id="KW-0808">Transferase</keyword>
<dbReference type="InterPro" id="IPR055231">
    <property type="entry name" value="2AA_helical"/>
</dbReference>
<dbReference type="InterPro" id="IPR000719">
    <property type="entry name" value="Prot_kinase_dom"/>
</dbReference>
<dbReference type="InterPro" id="IPR001680">
    <property type="entry name" value="WD40_rpt"/>
</dbReference>
<dbReference type="InterPro" id="IPR016024">
    <property type="entry name" value="ARM-type_fold"/>
</dbReference>
<dbReference type="InterPro" id="IPR011989">
    <property type="entry name" value="ARM-like"/>
</dbReference>
<dbReference type="SMART" id="SM00220">
    <property type="entry name" value="S_TKc"/>
    <property type="match status" value="1"/>
</dbReference>
<dbReference type="GO" id="GO:0005524">
    <property type="term" value="F:ATP binding"/>
    <property type="evidence" value="ECO:0007669"/>
    <property type="project" value="UniProtKB-KW"/>
</dbReference>
<evidence type="ECO:0000256" key="5">
    <source>
        <dbReference type="ARBA" id="ARBA00022737"/>
    </source>
</evidence>
<dbReference type="GO" id="GO:0071561">
    <property type="term" value="C:nucleus-vacuole junction"/>
    <property type="evidence" value="ECO:0007669"/>
    <property type="project" value="TreeGrafter"/>
</dbReference>
<evidence type="ECO:0000256" key="6">
    <source>
        <dbReference type="ARBA" id="ARBA00022741"/>
    </source>
</evidence>
<evidence type="ECO:0000256" key="8">
    <source>
        <dbReference type="ARBA" id="ARBA00022840"/>
    </source>
</evidence>
<dbReference type="SUPFAM" id="SSF48371">
    <property type="entry name" value="ARM repeat"/>
    <property type="match status" value="1"/>
</dbReference>
<dbReference type="InterPro" id="IPR045162">
    <property type="entry name" value="Vps15-like"/>
</dbReference>
<feature type="compositionally biased region" description="Basic and acidic residues" evidence="10">
    <location>
        <begin position="970"/>
        <end position="982"/>
    </location>
</feature>
<feature type="repeat" description="WD" evidence="9">
    <location>
        <begin position="1342"/>
        <end position="1374"/>
    </location>
</feature>
<dbReference type="FunFam" id="1.10.510.10:FF:000497">
    <property type="entry name" value="Phosphoinositide 3-kinase regulatory subunit"/>
    <property type="match status" value="1"/>
</dbReference>
<evidence type="ECO:0000256" key="3">
    <source>
        <dbReference type="ARBA" id="ARBA00022574"/>
    </source>
</evidence>
<evidence type="ECO:0000256" key="2">
    <source>
        <dbReference type="ARBA" id="ARBA00022527"/>
    </source>
</evidence>
<dbReference type="Gene3D" id="1.10.510.10">
    <property type="entry name" value="Transferase(Phosphotransferase) domain 1"/>
    <property type="match status" value="1"/>
</dbReference>
<organism evidence="12 13">
    <name type="scientific">Blyttiomyces helicus</name>
    <dbReference type="NCBI Taxonomy" id="388810"/>
    <lineage>
        <taxon>Eukaryota</taxon>
        <taxon>Fungi</taxon>
        <taxon>Fungi incertae sedis</taxon>
        <taxon>Chytridiomycota</taxon>
        <taxon>Chytridiomycota incertae sedis</taxon>
        <taxon>Chytridiomycetes</taxon>
        <taxon>Chytridiomycetes incertae sedis</taxon>
        <taxon>Blyttiomyces</taxon>
    </lineage>
</organism>
<accession>A0A4P9WH56</accession>
<sequence length="1505" mass="164177">MGNLVSSATPRTATAAIDSYVSELDVQYEKSLGRARFMKTIRCKHREGTVVVKIFIKPEPGVSLKKYVRALQAERDILLEIPNAFPYQRIIETDRAGYMVRQYFYSNLYDRISTRPFLNLVEKKWIAYQVLSGLAEAHAHQIYHGDIKTENILVTSWNWAYLSDFSSFKPAYLPEDNPADFSFFFDTSSRRTCYLSPERFYAPGDTLFSDKDGNVTPEMDIFALGCTIAELFLEGTPLFSFSQLLRYRSGEYDPSAELAKIEDPHIKMMIKDMIQIDPAKRLSAEQYLANGQGTAFPEYFYTFLHQYVASVTDPNSVASSSMYHAYSPAVSATVIADADAKIDRIYHDFDKIAVALEVPNTVSTLGREERKNLLPVRLNIPNYTILSTEIVRAPKSNDGCLIFVSILCSAIRNTVYPSSKLYAMDLLLAFSAQLRDDYRLDRIVPYLVALFNDDVAAVRANTVKILTQLLCSVETVTPADANIFPEYILPNLRRFSSDPDAFVRATYASCIATIAETALKFLELAQVLKNEGPSEVEGDGDLYQMTYDASNRDLQEMIQDEVITLLIDPDPMIKRSLLSEMPRLCIFFGRQKANDVLLSHMITYLNDVDWQLRSAFFESIVGVGTFVGGRSLEEYILPLMIQALTGKYLHSNAEEFVVEKVLNALTSLAELGLLQKPKLKELASTTLPLMCHPNVWIRYGAIAFVASTAKLLPLIDVRCILYPMIRPFLKVDMAEITETSLLESLKNPVSRILYDQTLSFAFKSPPFGSSGVTPAGSIRSGPSNEVLQRLRELGMTDEDKEKLFAMKYYIFKSTQSRMSRSRLASSFRKSTADSGFVALKNFGITPQTVFLTPPSYYAKAVDPIRGADSGSLAGGASTPGGSAAGAVGPVAPGGLAVSKVGWRGTHGRSTSNASSILSASLADSASVDRASSILGGGSERAGKFDGGRGRGVGVAPLPGKKGRLKHGRGSLKDVGSRGRAVTENHPPAGDGHQKNVKKLLEKKTYELFPPPVPELGAKIMPPSTAAILAPRQRRARVPASPPGSELKHWRPEGTLVAHLAEHRGPVNAVRLAADHNFFATCSDDGTVKVWDTQRLERNVTNRARLTYAGQGGKIKAITFCEKTHSIASASDNGSIHVSRVEYMSTGMSSKYTGYHPVRKAELDFGYPQVLQHYDTETESILVYSTSRNRLCGLDLRTMKEAWSFSPPPEHGQTTSLALGRQNAYIVTGTQRGVISLWDVRFGLRVRAFGHPSRGRIHALEPVTASGGGRLVSVAVEGKTGEVSVWDVEAEECRDVWCVVGGGGRGGSDVEDEVNRLYGAGLKAIPAPGPDDFSGTTAILSSKAGTGNSVRAFATHPDAPFMITAGTDRKIRFWDRSNVDNSYVISGLDVDEPAPRYSSHLFGDINFNLEYTPSHHFSTAPASPLGGSSSRSASRGASSSSKSSGASGSSSSGSSRSASGGGGGAGMVSSARLTQHLDAIVDVAITQLPYPMIIAGGRDGVVKVWK</sequence>
<dbReference type="GO" id="GO:0034272">
    <property type="term" value="C:phosphatidylinositol 3-kinase complex, class III, type II"/>
    <property type="evidence" value="ECO:0007669"/>
    <property type="project" value="TreeGrafter"/>
</dbReference>
<dbReference type="OrthoDB" id="242910at2759"/>
<dbReference type="Proteomes" id="UP000269721">
    <property type="component" value="Unassembled WGS sequence"/>
</dbReference>
<protein>
    <recommendedName>
        <fullName evidence="1">non-specific serine/threonine protein kinase</fullName>
        <ecNumber evidence="1">2.7.11.1</ecNumber>
    </recommendedName>
</protein>
<evidence type="ECO:0000256" key="7">
    <source>
        <dbReference type="ARBA" id="ARBA00022777"/>
    </source>
</evidence>
<dbReference type="CDD" id="cd13980">
    <property type="entry name" value="STKc_Vps15"/>
    <property type="match status" value="1"/>
</dbReference>
<dbReference type="GO" id="GO:0006623">
    <property type="term" value="P:protein targeting to vacuole"/>
    <property type="evidence" value="ECO:0007669"/>
    <property type="project" value="TreeGrafter"/>
</dbReference>
<dbReference type="GO" id="GO:0034271">
    <property type="term" value="C:phosphatidylinositol 3-kinase complex, class III, type I"/>
    <property type="evidence" value="ECO:0007669"/>
    <property type="project" value="TreeGrafter"/>
</dbReference>
<dbReference type="PROSITE" id="PS50294">
    <property type="entry name" value="WD_REPEATS_REGION"/>
    <property type="match status" value="3"/>
</dbReference>
<feature type="repeat" description="WD" evidence="9">
    <location>
        <begin position="1472"/>
        <end position="1505"/>
    </location>
</feature>
<feature type="compositionally biased region" description="Low complexity" evidence="10">
    <location>
        <begin position="1425"/>
        <end position="1457"/>
    </location>
</feature>
<dbReference type="PANTHER" id="PTHR17583">
    <property type="entry name" value="PHOSPHOINOSITIDE 3-KINASE REGULATORY SUBUNIT 4"/>
    <property type="match status" value="1"/>
</dbReference>
<feature type="repeat" description="WD" evidence="9">
    <location>
        <begin position="1059"/>
        <end position="1100"/>
    </location>
</feature>
<dbReference type="EC" id="2.7.11.1" evidence="1"/>
<dbReference type="GO" id="GO:0004674">
    <property type="term" value="F:protein serine/threonine kinase activity"/>
    <property type="evidence" value="ECO:0007669"/>
    <property type="project" value="UniProtKB-KW"/>
</dbReference>
<feature type="compositionally biased region" description="Basic residues" evidence="10">
    <location>
        <begin position="960"/>
        <end position="969"/>
    </location>
</feature>
<dbReference type="PROSITE" id="PS00108">
    <property type="entry name" value="PROTEIN_KINASE_ST"/>
    <property type="match status" value="1"/>
</dbReference>
<dbReference type="PROSITE" id="PS50082">
    <property type="entry name" value="WD_REPEATS_2"/>
    <property type="match status" value="3"/>
</dbReference>
<dbReference type="InterPro" id="IPR036322">
    <property type="entry name" value="WD40_repeat_dom_sf"/>
</dbReference>
<feature type="region of interest" description="Disordered" evidence="10">
    <location>
        <begin position="933"/>
        <end position="993"/>
    </location>
</feature>
<dbReference type="Gene3D" id="1.25.10.10">
    <property type="entry name" value="Leucine-rich Repeat Variant"/>
    <property type="match status" value="2"/>
</dbReference>
<dbReference type="Pfam" id="PF00400">
    <property type="entry name" value="WD40"/>
    <property type="match status" value="2"/>
</dbReference>
<keyword evidence="6" id="KW-0547">Nucleotide-binding</keyword>
<dbReference type="PROSITE" id="PS50011">
    <property type="entry name" value="PROTEIN_KINASE_DOM"/>
    <property type="match status" value="1"/>
</dbReference>
<evidence type="ECO:0000256" key="10">
    <source>
        <dbReference type="SAM" id="MobiDB-lite"/>
    </source>
</evidence>
<dbReference type="EMBL" id="KZ994754">
    <property type="protein sequence ID" value="RKO92149.1"/>
    <property type="molecule type" value="Genomic_DNA"/>
</dbReference>